<keyword evidence="4" id="KW-0560">Oxidoreductase</keyword>
<evidence type="ECO:0000256" key="5">
    <source>
        <dbReference type="SAM" id="SignalP"/>
    </source>
</evidence>
<reference evidence="7" key="2">
    <citation type="journal article" name="Front. Microbiol.">
        <title>Degradative Capacity of Two Strains of Rhodonia placenta: From Phenotype to Genotype.</title>
        <authorList>
            <person name="Kolle M."/>
            <person name="Horta M.A.C."/>
            <person name="Nowrousian M."/>
            <person name="Ohm R.A."/>
            <person name="Benz J.P."/>
            <person name="Pilgard A."/>
        </authorList>
    </citation>
    <scope>NUCLEOTIDE SEQUENCE</scope>
    <source>
        <strain evidence="7">FPRL280</strain>
    </source>
</reference>
<sequence>MYLATLCVLALLRAGVGYAQNTNVTSTCQQIANAISSASSVYYPRTAEDVGIILQILGANQAPFAVKGGGHAMNPGYSSTTGVQISMTRFNSVVYDASTSTAAIGAGLTWDKVYSALEQYDVNVVGGRVTGIGVAGFTLGGGYSWLTNQYGLTLDNVRTFELALPNGTVTNVTESSNPDLFFGLKGGYNNFGIVTTFTFQTYPQGQVWGGQITYPSSSVNNVSAATATFSSNVTDPKAAIITTYDYTGGLILASVIIFYDAPNPPSWIFDDFLSIPALATNVKTRSFLSLVQVEPTQETANFRGYYNTVPLTEITEGILNDVLTEAQYWGEQLQLDSDQIISYDVEPFLPTILTHGGPSAYPWTRTERYLPLNIYFSWSDETYDSDYYTAITQTATNLTSAAVEEGQTNISSAPRYPNYSLYGTPISDIWGTALPTLVELKQTYDPNNVMGLAGGWKVPT</sequence>
<keyword evidence="2" id="KW-0285">Flavoprotein</keyword>
<dbReference type="InterPro" id="IPR050416">
    <property type="entry name" value="FAD-linked_Oxidoreductase"/>
</dbReference>
<dbReference type="Pfam" id="PF01565">
    <property type="entry name" value="FAD_binding_4"/>
    <property type="match status" value="1"/>
</dbReference>
<evidence type="ECO:0000256" key="2">
    <source>
        <dbReference type="ARBA" id="ARBA00022630"/>
    </source>
</evidence>
<dbReference type="GO" id="GO:0071949">
    <property type="term" value="F:FAD binding"/>
    <property type="evidence" value="ECO:0007669"/>
    <property type="project" value="InterPro"/>
</dbReference>
<dbReference type="Proteomes" id="UP000639403">
    <property type="component" value="Unassembled WGS sequence"/>
</dbReference>
<comment type="similarity">
    <text evidence="1">Belongs to the oxygen-dependent FAD-linked oxidoreductase family.</text>
</comment>
<dbReference type="InterPro" id="IPR006094">
    <property type="entry name" value="Oxid_FAD_bind_N"/>
</dbReference>
<feature type="signal peptide" evidence="5">
    <location>
        <begin position="1"/>
        <end position="19"/>
    </location>
</feature>
<dbReference type="Gene3D" id="3.30.465.10">
    <property type="match status" value="1"/>
</dbReference>
<evidence type="ECO:0000256" key="3">
    <source>
        <dbReference type="ARBA" id="ARBA00022827"/>
    </source>
</evidence>
<evidence type="ECO:0000259" key="6">
    <source>
        <dbReference type="PROSITE" id="PS51387"/>
    </source>
</evidence>
<keyword evidence="3" id="KW-0274">FAD</keyword>
<dbReference type="GO" id="GO:0016491">
    <property type="term" value="F:oxidoreductase activity"/>
    <property type="evidence" value="ECO:0007669"/>
    <property type="project" value="UniProtKB-KW"/>
</dbReference>
<dbReference type="EMBL" id="JADOXO010000353">
    <property type="protein sequence ID" value="KAF9805997.1"/>
    <property type="molecule type" value="Genomic_DNA"/>
</dbReference>
<dbReference type="InterPro" id="IPR016166">
    <property type="entry name" value="FAD-bd_PCMH"/>
</dbReference>
<organism evidence="7 8">
    <name type="scientific">Rhodonia placenta</name>
    <dbReference type="NCBI Taxonomy" id="104341"/>
    <lineage>
        <taxon>Eukaryota</taxon>
        <taxon>Fungi</taxon>
        <taxon>Dikarya</taxon>
        <taxon>Basidiomycota</taxon>
        <taxon>Agaricomycotina</taxon>
        <taxon>Agaricomycetes</taxon>
        <taxon>Polyporales</taxon>
        <taxon>Adustoporiaceae</taxon>
        <taxon>Rhodonia</taxon>
    </lineage>
</organism>
<protein>
    <recommendedName>
        <fullName evidence="6">FAD-binding PCMH-type domain-containing protein</fullName>
    </recommendedName>
</protein>
<dbReference type="PROSITE" id="PS51387">
    <property type="entry name" value="FAD_PCMH"/>
    <property type="match status" value="1"/>
</dbReference>
<dbReference type="SUPFAM" id="SSF56176">
    <property type="entry name" value="FAD-binding/transporter-associated domain-like"/>
    <property type="match status" value="1"/>
</dbReference>
<gene>
    <name evidence="7" type="ORF">IEO21_08860</name>
</gene>
<dbReference type="Gene3D" id="3.30.43.10">
    <property type="entry name" value="Uridine Diphospho-n-acetylenolpyruvylglucosamine Reductase, domain 2"/>
    <property type="match status" value="1"/>
</dbReference>
<accession>A0A8H7TYT6</accession>
<dbReference type="PANTHER" id="PTHR42973:SF13">
    <property type="entry name" value="FAD-BINDING PCMH-TYPE DOMAIN-CONTAINING PROTEIN"/>
    <property type="match status" value="1"/>
</dbReference>
<comment type="caution">
    <text evidence="7">The sequence shown here is derived from an EMBL/GenBank/DDBJ whole genome shotgun (WGS) entry which is preliminary data.</text>
</comment>
<evidence type="ECO:0000256" key="4">
    <source>
        <dbReference type="ARBA" id="ARBA00023002"/>
    </source>
</evidence>
<evidence type="ECO:0000313" key="7">
    <source>
        <dbReference type="EMBL" id="KAF9805997.1"/>
    </source>
</evidence>
<dbReference type="Gene3D" id="3.40.462.20">
    <property type="match status" value="1"/>
</dbReference>
<reference evidence="7" key="1">
    <citation type="submission" date="2020-11" db="EMBL/GenBank/DDBJ databases">
        <authorList>
            <person name="Koelle M."/>
            <person name="Horta M.A.C."/>
            <person name="Nowrousian M."/>
            <person name="Ohm R.A."/>
            <person name="Benz P."/>
            <person name="Pilgard A."/>
        </authorList>
    </citation>
    <scope>NUCLEOTIDE SEQUENCE</scope>
    <source>
        <strain evidence="7">FPRL280</strain>
    </source>
</reference>
<feature type="domain" description="FAD-binding PCMH-type" evidence="6">
    <location>
        <begin position="34"/>
        <end position="204"/>
    </location>
</feature>
<evidence type="ECO:0000313" key="8">
    <source>
        <dbReference type="Proteomes" id="UP000639403"/>
    </source>
</evidence>
<dbReference type="InterPro" id="IPR036318">
    <property type="entry name" value="FAD-bd_PCMH-like_sf"/>
</dbReference>
<dbReference type="InterPro" id="IPR016169">
    <property type="entry name" value="FAD-bd_PCMH_sub2"/>
</dbReference>
<dbReference type="InterPro" id="IPR016167">
    <property type="entry name" value="FAD-bd_PCMH_sub1"/>
</dbReference>
<dbReference type="AlphaFoldDB" id="A0A8H7TYT6"/>
<keyword evidence="5" id="KW-0732">Signal</keyword>
<feature type="chain" id="PRO_5034637380" description="FAD-binding PCMH-type domain-containing protein" evidence="5">
    <location>
        <begin position="20"/>
        <end position="460"/>
    </location>
</feature>
<evidence type="ECO:0000256" key="1">
    <source>
        <dbReference type="ARBA" id="ARBA00005466"/>
    </source>
</evidence>
<proteinExistence type="inferred from homology"/>
<name>A0A8H7TYT6_9APHY</name>
<dbReference type="PANTHER" id="PTHR42973">
    <property type="entry name" value="BINDING OXIDOREDUCTASE, PUTATIVE (AFU_ORTHOLOGUE AFUA_1G17690)-RELATED"/>
    <property type="match status" value="1"/>
</dbReference>